<dbReference type="AlphaFoldDB" id="A0A1Y5T733"/>
<evidence type="ECO:0000313" key="1">
    <source>
        <dbReference type="EMBL" id="SLN54004.1"/>
    </source>
</evidence>
<sequence>MTAAAHAVLTGDLIASRTAGTAAVEAAMGALQSCARDLGDELGADLRFTRFRGDGWQLHLTDTSRVLDVMLALVAGLRVAETGLGTRIAAGLGPVETLGTADLSDATGEAFFVSGDLLERIGVRRRLAIGGAGIGPWQVAVVDLLDHIAFGWSAAQAEAVALAATPARPTQDEISGRLGITRQAVQARLAAAGEAHLQTALRSFRAHDYTAPGRGAEG</sequence>
<reference evidence="1 2" key="1">
    <citation type="submission" date="2017-03" db="EMBL/GenBank/DDBJ databases">
        <authorList>
            <person name="Afonso C.L."/>
            <person name="Miller P.J."/>
            <person name="Scott M.A."/>
            <person name="Spackman E."/>
            <person name="Goraichik I."/>
            <person name="Dimitrov K.M."/>
            <person name="Suarez D.L."/>
            <person name="Swayne D.E."/>
        </authorList>
    </citation>
    <scope>NUCLEOTIDE SEQUENCE [LARGE SCALE GENOMIC DNA]</scope>
    <source>
        <strain evidence="1 2">CECT 7023</strain>
    </source>
</reference>
<name>A0A1Y5T733_9RHOB</name>
<accession>A0A1Y5T733</accession>
<organism evidence="1 2">
    <name type="scientific">Roseisalinus antarcticus</name>
    <dbReference type="NCBI Taxonomy" id="254357"/>
    <lineage>
        <taxon>Bacteria</taxon>
        <taxon>Pseudomonadati</taxon>
        <taxon>Pseudomonadota</taxon>
        <taxon>Alphaproteobacteria</taxon>
        <taxon>Rhodobacterales</taxon>
        <taxon>Roseobacteraceae</taxon>
        <taxon>Roseisalinus</taxon>
    </lineage>
</organism>
<protein>
    <submittedName>
        <fullName evidence="1">Uncharacterized protein</fullName>
    </submittedName>
</protein>
<dbReference type="RefSeq" id="WP_085879248.1">
    <property type="nucleotide sequence ID" value="NZ_FWFZ01000011.1"/>
</dbReference>
<gene>
    <name evidence="1" type="ORF">ROA7023_02399</name>
</gene>
<keyword evidence="2" id="KW-1185">Reference proteome</keyword>
<evidence type="ECO:0000313" key="2">
    <source>
        <dbReference type="Proteomes" id="UP000193900"/>
    </source>
</evidence>
<dbReference type="EMBL" id="FWFZ01000011">
    <property type="protein sequence ID" value="SLN54004.1"/>
    <property type="molecule type" value="Genomic_DNA"/>
</dbReference>
<proteinExistence type="predicted"/>
<dbReference type="OrthoDB" id="7210707at2"/>
<dbReference type="Proteomes" id="UP000193900">
    <property type="component" value="Unassembled WGS sequence"/>
</dbReference>